<evidence type="ECO:0000313" key="3">
    <source>
        <dbReference type="EMBL" id="OJJ46359.1"/>
    </source>
</evidence>
<feature type="region of interest" description="Disordered" evidence="1">
    <location>
        <begin position="199"/>
        <end position="244"/>
    </location>
</feature>
<dbReference type="RefSeq" id="XP_022580869.1">
    <property type="nucleotide sequence ID" value="XM_022723022.1"/>
</dbReference>
<dbReference type="GO" id="GO:0005739">
    <property type="term" value="C:mitochondrion"/>
    <property type="evidence" value="ECO:0007669"/>
    <property type="project" value="TreeGrafter"/>
</dbReference>
<proteinExistence type="predicted"/>
<reference evidence="4" key="1">
    <citation type="journal article" date="2017" name="Genome Biol.">
        <title>Comparative genomics reveals high biological diversity and specific adaptations in the industrially and medically important fungal genus Aspergillus.</title>
        <authorList>
            <person name="de Vries R.P."/>
            <person name="Riley R."/>
            <person name="Wiebenga A."/>
            <person name="Aguilar-Osorio G."/>
            <person name="Amillis S."/>
            <person name="Uchima C.A."/>
            <person name="Anderluh G."/>
            <person name="Asadollahi M."/>
            <person name="Askin M."/>
            <person name="Barry K."/>
            <person name="Battaglia E."/>
            <person name="Bayram O."/>
            <person name="Benocci T."/>
            <person name="Braus-Stromeyer S.A."/>
            <person name="Caldana C."/>
            <person name="Canovas D."/>
            <person name="Cerqueira G.C."/>
            <person name="Chen F."/>
            <person name="Chen W."/>
            <person name="Choi C."/>
            <person name="Clum A."/>
            <person name="Dos Santos R.A."/>
            <person name="Damasio A.R."/>
            <person name="Diallinas G."/>
            <person name="Emri T."/>
            <person name="Fekete E."/>
            <person name="Flipphi M."/>
            <person name="Freyberg S."/>
            <person name="Gallo A."/>
            <person name="Gournas C."/>
            <person name="Habgood R."/>
            <person name="Hainaut M."/>
            <person name="Harispe M.L."/>
            <person name="Henrissat B."/>
            <person name="Hilden K.S."/>
            <person name="Hope R."/>
            <person name="Hossain A."/>
            <person name="Karabika E."/>
            <person name="Karaffa L."/>
            <person name="Karanyi Z."/>
            <person name="Krasevec N."/>
            <person name="Kuo A."/>
            <person name="Kusch H."/>
            <person name="LaButti K."/>
            <person name="Lagendijk E.L."/>
            <person name="Lapidus A."/>
            <person name="Levasseur A."/>
            <person name="Lindquist E."/>
            <person name="Lipzen A."/>
            <person name="Logrieco A.F."/>
            <person name="MacCabe A."/>
            <person name="Maekelae M.R."/>
            <person name="Malavazi I."/>
            <person name="Melin P."/>
            <person name="Meyer V."/>
            <person name="Mielnichuk N."/>
            <person name="Miskei M."/>
            <person name="Molnar A.P."/>
            <person name="Mule G."/>
            <person name="Ngan C.Y."/>
            <person name="Orejas M."/>
            <person name="Orosz E."/>
            <person name="Ouedraogo J.P."/>
            <person name="Overkamp K.M."/>
            <person name="Park H.-S."/>
            <person name="Perrone G."/>
            <person name="Piumi F."/>
            <person name="Punt P.J."/>
            <person name="Ram A.F."/>
            <person name="Ramon A."/>
            <person name="Rauscher S."/>
            <person name="Record E."/>
            <person name="Riano-Pachon D.M."/>
            <person name="Robert V."/>
            <person name="Roehrig J."/>
            <person name="Ruller R."/>
            <person name="Salamov A."/>
            <person name="Salih N.S."/>
            <person name="Samson R.A."/>
            <person name="Sandor E."/>
            <person name="Sanguinetti M."/>
            <person name="Schuetze T."/>
            <person name="Sepcic K."/>
            <person name="Shelest E."/>
            <person name="Sherlock G."/>
            <person name="Sophianopoulou V."/>
            <person name="Squina F.M."/>
            <person name="Sun H."/>
            <person name="Susca A."/>
            <person name="Todd R.B."/>
            <person name="Tsang A."/>
            <person name="Unkles S.E."/>
            <person name="van de Wiele N."/>
            <person name="van Rossen-Uffink D."/>
            <person name="Oliveira J.V."/>
            <person name="Vesth T.C."/>
            <person name="Visser J."/>
            <person name="Yu J.-H."/>
            <person name="Zhou M."/>
            <person name="Andersen M.R."/>
            <person name="Archer D.B."/>
            <person name="Baker S.E."/>
            <person name="Benoit I."/>
            <person name="Brakhage A.A."/>
            <person name="Braus G.H."/>
            <person name="Fischer R."/>
            <person name="Frisvad J.C."/>
            <person name="Goldman G.H."/>
            <person name="Houbraken J."/>
            <person name="Oakley B."/>
            <person name="Pocsi I."/>
            <person name="Scazzocchio C."/>
            <person name="Seiboth B."/>
            <person name="vanKuyk P.A."/>
            <person name="Wortman J."/>
            <person name="Dyer P.S."/>
            <person name="Grigoriev I.V."/>
        </authorList>
    </citation>
    <scope>NUCLEOTIDE SEQUENCE [LARGE SCALE GENOMIC DNA]</scope>
    <source>
        <strain evidence="4">CBS 506.65</strain>
    </source>
</reference>
<dbReference type="PANTHER" id="PTHR21193">
    <property type="entry name" value="OXIDOREDUCTASE-LIKE DOMAIN-CONTAINING PROTEIN 1"/>
    <property type="match status" value="1"/>
</dbReference>
<feature type="domain" description="Oxidoreductase-like" evidence="2">
    <location>
        <begin position="152"/>
        <end position="196"/>
    </location>
</feature>
<name>A0A1L9SGQ2_9EURO</name>
<evidence type="ECO:0000313" key="4">
    <source>
        <dbReference type="Proteomes" id="UP000184188"/>
    </source>
</evidence>
<dbReference type="AlphaFoldDB" id="A0A1L9SGQ2"/>
<accession>A0A1L9SGQ2</accession>
<dbReference type="STRING" id="1073090.A0A1L9SGQ2"/>
<evidence type="ECO:0000259" key="2">
    <source>
        <dbReference type="Pfam" id="PF09791"/>
    </source>
</evidence>
<feature type="region of interest" description="Disordered" evidence="1">
    <location>
        <begin position="85"/>
        <end position="117"/>
    </location>
</feature>
<feature type="compositionally biased region" description="Basic and acidic residues" evidence="1">
    <location>
        <begin position="202"/>
        <end position="214"/>
    </location>
</feature>
<keyword evidence="4" id="KW-1185">Reference proteome</keyword>
<dbReference type="InterPro" id="IPR019180">
    <property type="entry name" value="Oxidoreductase-like_N"/>
</dbReference>
<dbReference type="VEuPathDB" id="FungiDB:ASPZODRAFT_132440"/>
<dbReference type="EMBL" id="KV878342">
    <property type="protein sequence ID" value="OJJ46359.1"/>
    <property type="molecule type" value="Genomic_DNA"/>
</dbReference>
<dbReference type="Proteomes" id="UP000184188">
    <property type="component" value="Unassembled WGS sequence"/>
</dbReference>
<dbReference type="OrthoDB" id="10064411at2759"/>
<organism evidence="3 4">
    <name type="scientific">Penicilliopsis zonata CBS 506.65</name>
    <dbReference type="NCBI Taxonomy" id="1073090"/>
    <lineage>
        <taxon>Eukaryota</taxon>
        <taxon>Fungi</taxon>
        <taxon>Dikarya</taxon>
        <taxon>Ascomycota</taxon>
        <taxon>Pezizomycotina</taxon>
        <taxon>Eurotiomycetes</taxon>
        <taxon>Eurotiomycetidae</taxon>
        <taxon>Eurotiales</taxon>
        <taxon>Aspergillaceae</taxon>
        <taxon>Penicilliopsis</taxon>
    </lineage>
</organism>
<dbReference type="Pfam" id="PF09791">
    <property type="entry name" value="Oxidored-like"/>
    <property type="match status" value="1"/>
</dbReference>
<dbReference type="InterPro" id="IPR039251">
    <property type="entry name" value="OXLD1"/>
</dbReference>
<sequence length="274" mass="30903">MECFALSLRQKITNGYKYCYFKHSLKSRRRLWRPSRSLYVRQYVSSPISNHPNNTTQHIPVVSPVGQPLSGYYLEVLSSRLSSRGQPTSFSLTGNPPAINVTQDEASPAVKVEPQSPQDKMSIVFGSRLASPGYQSTRYHPDTMQPVSTWKTINGVAIPPRPEEPENCCMSGCVHCVWDDYRDDVEQWAARLEQAKAMAKGTPKDPIADMRQTPRPEVQSAVTSMDDDGGGSETNWAPTSRPDELFSEIPVGIREFMKTEKKLRQRHQEEQTVV</sequence>
<protein>
    <recommendedName>
        <fullName evidence="2">Oxidoreductase-like domain-containing protein</fullName>
    </recommendedName>
</protein>
<gene>
    <name evidence="3" type="ORF">ASPZODRAFT_132440</name>
</gene>
<feature type="compositionally biased region" description="Polar residues" evidence="1">
    <location>
        <begin position="85"/>
        <end position="105"/>
    </location>
</feature>
<evidence type="ECO:0000256" key="1">
    <source>
        <dbReference type="SAM" id="MobiDB-lite"/>
    </source>
</evidence>
<dbReference type="GeneID" id="34609487"/>
<dbReference type="PANTHER" id="PTHR21193:SF3">
    <property type="entry name" value="OXIDOREDUCTASE-LIKE DOMAIN-CONTAINING PROTEIN 1"/>
    <property type="match status" value="1"/>
</dbReference>